<evidence type="ECO:0000256" key="1">
    <source>
        <dbReference type="SAM" id="MobiDB-lite"/>
    </source>
</evidence>
<dbReference type="PANTHER" id="PTHR21467">
    <property type="entry name" value="PROTEIN PHOSPHATASE 4 REGULATORY SUBUNIT 4 PPP4R4"/>
    <property type="match status" value="1"/>
</dbReference>
<dbReference type="Proteomes" id="UP000000600">
    <property type="component" value="Unassembled WGS sequence"/>
</dbReference>
<dbReference type="EMBL" id="CT868666">
    <property type="protein sequence ID" value="CAK92156.1"/>
    <property type="molecule type" value="Genomic_DNA"/>
</dbReference>
<dbReference type="KEGG" id="ptm:GSPATT00024888001"/>
<dbReference type="SUPFAM" id="SSF48371">
    <property type="entry name" value="ARM repeat"/>
    <property type="match status" value="1"/>
</dbReference>
<dbReference type="Gene3D" id="1.25.10.10">
    <property type="entry name" value="Leucine-rich Repeat Variant"/>
    <property type="match status" value="1"/>
</dbReference>
<feature type="compositionally biased region" description="Low complexity" evidence="1">
    <location>
        <begin position="720"/>
        <end position="731"/>
    </location>
</feature>
<feature type="region of interest" description="Disordered" evidence="1">
    <location>
        <begin position="719"/>
        <end position="740"/>
    </location>
</feature>
<dbReference type="InterPro" id="IPR016024">
    <property type="entry name" value="ARM-type_fold"/>
</dbReference>
<dbReference type="InterPro" id="IPR039918">
    <property type="entry name" value="PPP4R4"/>
</dbReference>
<dbReference type="GeneID" id="5045338"/>
<accession>A0EA39</accession>
<dbReference type="HOGENOM" id="CLU_370276_0_0_1"/>
<organism evidence="2 3">
    <name type="scientific">Paramecium tetraurelia</name>
    <dbReference type="NCBI Taxonomy" id="5888"/>
    <lineage>
        <taxon>Eukaryota</taxon>
        <taxon>Sar</taxon>
        <taxon>Alveolata</taxon>
        <taxon>Ciliophora</taxon>
        <taxon>Intramacronucleata</taxon>
        <taxon>Oligohymenophorea</taxon>
        <taxon>Peniculida</taxon>
        <taxon>Parameciidae</taxon>
        <taxon>Paramecium</taxon>
    </lineage>
</organism>
<dbReference type="PANTHER" id="PTHR21467:SF0">
    <property type="entry name" value="SERINE_THREONINE-PROTEIN PHOSPHATASE 4 REGULATORY SUBUNIT 4"/>
    <property type="match status" value="1"/>
</dbReference>
<dbReference type="RefSeq" id="XP_001459553.1">
    <property type="nucleotide sequence ID" value="XM_001459516.1"/>
</dbReference>
<proteinExistence type="predicted"/>
<evidence type="ECO:0000313" key="2">
    <source>
        <dbReference type="EMBL" id="CAK92156.1"/>
    </source>
</evidence>
<dbReference type="InParanoid" id="A0EA39"/>
<dbReference type="OrthoDB" id="340346at2759"/>
<gene>
    <name evidence="2" type="ORF">GSPATT00024888001</name>
</gene>
<dbReference type="AlphaFoldDB" id="A0EA39"/>
<keyword evidence="3" id="KW-1185">Reference proteome</keyword>
<reference evidence="2 3" key="1">
    <citation type="journal article" date="2006" name="Nature">
        <title>Global trends of whole-genome duplications revealed by the ciliate Paramecium tetraurelia.</title>
        <authorList>
            <consortium name="Genoscope"/>
            <person name="Aury J.-M."/>
            <person name="Jaillon O."/>
            <person name="Duret L."/>
            <person name="Noel B."/>
            <person name="Jubin C."/>
            <person name="Porcel B.M."/>
            <person name="Segurens B."/>
            <person name="Daubin V."/>
            <person name="Anthouard V."/>
            <person name="Aiach N."/>
            <person name="Arnaiz O."/>
            <person name="Billaut A."/>
            <person name="Beisson J."/>
            <person name="Blanc I."/>
            <person name="Bouhouche K."/>
            <person name="Camara F."/>
            <person name="Duharcourt S."/>
            <person name="Guigo R."/>
            <person name="Gogendeau D."/>
            <person name="Katinka M."/>
            <person name="Keller A.-M."/>
            <person name="Kissmehl R."/>
            <person name="Klotz C."/>
            <person name="Koll F."/>
            <person name="Le Moue A."/>
            <person name="Lepere C."/>
            <person name="Malinsky S."/>
            <person name="Nowacki M."/>
            <person name="Nowak J.K."/>
            <person name="Plattner H."/>
            <person name="Poulain J."/>
            <person name="Ruiz F."/>
            <person name="Serrano V."/>
            <person name="Zagulski M."/>
            <person name="Dessen P."/>
            <person name="Betermier M."/>
            <person name="Weissenbach J."/>
            <person name="Scarpelli C."/>
            <person name="Schachter V."/>
            <person name="Sperling L."/>
            <person name="Meyer E."/>
            <person name="Cohen J."/>
            <person name="Wincker P."/>
        </authorList>
    </citation>
    <scope>NUCLEOTIDE SEQUENCE [LARGE SCALE GENOMIC DNA]</scope>
    <source>
        <strain evidence="2 3">Stock d4-2</strain>
    </source>
</reference>
<evidence type="ECO:0008006" key="4">
    <source>
        <dbReference type="Google" id="ProtNLM"/>
    </source>
</evidence>
<name>A0EA39_PARTE</name>
<sequence length="752" mass="87530">MFFPEQEYKTSTKSEDELKKLTLEEDLSECQRSYQILTKGQQLQKRAVYQNLHRILKEPNAFEILFKVIVEEIQQQEEENQIIAAKSLHKLIKDNQLQVMELLQIYDLTTQILKIWSLPVLNEWIHTMNALLRVISLDIILNPISQLILLLTDASQPTISRQSAAKLIGTLAQLLGNDIKGPLLDRARNLCSDHDKEVRLIMAEDVIVKVCQSISSDLIECYLLEKIMELYYDTDIVVKSSGMKLFYTIANQLSPDEIKNRCTKLFIDQIQSQSEESKVVMSKMCGRVYMLVIILNQQQIKGNLNQNQISLFLTIYASYAKSKNIDVRINFISNFPAILSLSLKKFEFFQEQYMLCCNDTNETLQRSILSSFHEVVLLSENTDILIQVFINFMKSKYLTILQLLIIRFDSIVNSFQKQQQPQFGQPAIELLNGLIVKNQWDLQIDLLSKFSECQYIFSDISTFLNVMLTTISKGIPKTKQLCCLNIAKYLSNIGDLRKRKDWIIQLFELYFKSDSYFNRITFIDIVQEFTQFISRKLFKQYQFYDVLVFSKDPILNVRMRLIKILPILYKKIDSNDAPTLNMFNDALQDCILGGSRSFQYMIQQTKEELLKPSDENYLDQKDLEMLEKEEQIFKNDQKQRQLLLDQERDDVELNKIDLNDYLTKYKKKYPLTKIKITNPSVHSQTILIKKPQLQNNTASALLFKKSVDLDCNKSPLFEASSSLKKPGLKSKTPMTKSSCDIKKQFKLPSIKK</sequence>
<dbReference type="eggNOG" id="KOG0211">
    <property type="taxonomic scope" value="Eukaryota"/>
</dbReference>
<evidence type="ECO:0000313" key="3">
    <source>
        <dbReference type="Proteomes" id="UP000000600"/>
    </source>
</evidence>
<protein>
    <recommendedName>
        <fullName evidence="4">Condensin complex subunit 1 C-terminal domain-containing protein</fullName>
    </recommendedName>
</protein>
<dbReference type="OMA" id="CLIDLVE"/>
<dbReference type="STRING" id="5888.A0EA39"/>
<dbReference type="InterPro" id="IPR011989">
    <property type="entry name" value="ARM-like"/>
</dbReference>